<accession>A0ABY8V023</accession>
<dbReference type="RefSeq" id="WP_231418099.1">
    <property type="nucleotide sequence ID" value="NZ_CP126446.1"/>
</dbReference>
<evidence type="ECO:0000313" key="2">
    <source>
        <dbReference type="Proteomes" id="UP001236652"/>
    </source>
</evidence>
<dbReference type="Proteomes" id="UP001236652">
    <property type="component" value="Chromosome"/>
</dbReference>
<dbReference type="EMBL" id="CP126446">
    <property type="protein sequence ID" value="WIF99285.1"/>
    <property type="molecule type" value="Genomic_DNA"/>
</dbReference>
<gene>
    <name evidence="1" type="ORF">QNI29_06395</name>
</gene>
<protein>
    <recommendedName>
        <fullName evidence="3">YopX protein domain-containing protein</fullName>
    </recommendedName>
</protein>
<evidence type="ECO:0000313" key="1">
    <source>
        <dbReference type="EMBL" id="WIF99285.1"/>
    </source>
</evidence>
<keyword evidence="2" id="KW-1185">Reference proteome</keyword>
<proteinExistence type="predicted"/>
<sequence length="157" mass="18558">MTNNNNDESGEKLIPWQPTTVLKGERGFDYTIEEVLRHNDYFKITIKDLHGNALDILYDDPDNICPLEYYVWGFMYHTELGSLSRSFEQDENQTINKDTICLYKVEHSDFIKEFNHNPVANKELYPTLEHHLFMTGDEMVEVLSNYEPRFVERKGED</sequence>
<reference evidence="1 2" key="1">
    <citation type="submission" date="2023-05" db="EMBL/GenBank/DDBJ databases">
        <title>Comparative genomics reveals the evidence of polycyclic aromatic hydrocarbons degradation in moderately halophilic genus Pontibacillus.</title>
        <authorList>
            <person name="Yang H."/>
            <person name="Qian Z."/>
        </authorList>
    </citation>
    <scope>NUCLEOTIDE SEQUENCE [LARGE SCALE GENOMIC DNA]</scope>
    <source>
        <strain evidence="2">HN14</strain>
    </source>
</reference>
<organism evidence="1 2">
    <name type="scientific">Pontibacillus chungwhensis</name>
    <dbReference type="NCBI Taxonomy" id="265426"/>
    <lineage>
        <taxon>Bacteria</taxon>
        <taxon>Bacillati</taxon>
        <taxon>Bacillota</taxon>
        <taxon>Bacilli</taxon>
        <taxon>Bacillales</taxon>
        <taxon>Bacillaceae</taxon>
        <taxon>Pontibacillus</taxon>
    </lineage>
</organism>
<evidence type="ECO:0008006" key="3">
    <source>
        <dbReference type="Google" id="ProtNLM"/>
    </source>
</evidence>
<name>A0ABY8V023_9BACI</name>